<evidence type="ECO:0000313" key="2">
    <source>
        <dbReference type="Proteomes" id="UP001597233"/>
    </source>
</evidence>
<sequence length="467" mass="54472">MQKHFTTLRHELEAEIARQGYSLSSFSKVSGINRGILSSTLNGSPPKPMSINQLDKMIHALNKPEGWLYEKFAQECFNESGKTNWRRVRPLLLRCVELGRNDLITRILGLLMEDPNHISHVFELAEELSDTEQDSASIMLYRCVIENERNYQSERLAISQYRIFRAALSHNIEHNLRAALAFEPFRTQLPVQLKLEALLKLGNIFYTVQDWEVTGQYGKELHELAKRVYDYRQASQRKGYQPKAIPLEEPLVYYYGQGLTLRFSAHKYHERYDEARQLLDQLANLDWFDDHHPTNQQHIERFRFFTSFNRLSVEMLSGNSEALSEYAALLRAHPEEALTGLHAILQAANKHDFNVDSTLEDHEHVLYPFEIFGDAATGYTYTAAFEGFKDESIVISRYVNVYYELAIYYCNRKIYDQRLENILLALETTIVKYNRGRIIDCLNLFKKLRELREPLEIKQAKCNPDSN</sequence>
<gene>
    <name evidence="1" type="ORF">ACFSC9_17720</name>
</gene>
<dbReference type="Proteomes" id="UP001597233">
    <property type="component" value="Unassembled WGS sequence"/>
</dbReference>
<dbReference type="RefSeq" id="WP_347325171.1">
    <property type="nucleotide sequence ID" value="NZ_JBCGUH010000005.1"/>
</dbReference>
<keyword evidence="2" id="KW-1185">Reference proteome</keyword>
<protein>
    <recommendedName>
        <fullName evidence="3">DNA-binding protein</fullName>
    </recommendedName>
</protein>
<evidence type="ECO:0008006" key="3">
    <source>
        <dbReference type="Google" id="ProtNLM"/>
    </source>
</evidence>
<evidence type="ECO:0000313" key="1">
    <source>
        <dbReference type="EMBL" id="MFD1887337.1"/>
    </source>
</evidence>
<name>A0ABW4RLY2_9BACL</name>
<accession>A0ABW4RLY2</accession>
<proteinExistence type="predicted"/>
<comment type="caution">
    <text evidence="1">The sequence shown here is derived from an EMBL/GenBank/DDBJ whole genome shotgun (WGS) entry which is preliminary data.</text>
</comment>
<reference evidence="2" key="1">
    <citation type="journal article" date="2019" name="Int. J. Syst. Evol. Microbiol.">
        <title>The Global Catalogue of Microorganisms (GCM) 10K type strain sequencing project: providing services to taxonomists for standard genome sequencing and annotation.</title>
        <authorList>
            <consortium name="The Broad Institute Genomics Platform"/>
            <consortium name="The Broad Institute Genome Sequencing Center for Infectious Disease"/>
            <person name="Wu L."/>
            <person name="Ma J."/>
        </authorList>
    </citation>
    <scope>NUCLEOTIDE SEQUENCE [LARGE SCALE GENOMIC DNA]</scope>
    <source>
        <strain evidence="2">CCUG 54950</strain>
    </source>
</reference>
<organism evidence="1 2">
    <name type="scientific">Paenibacillus wenxiniae</name>
    <dbReference type="NCBI Taxonomy" id="1636843"/>
    <lineage>
        <taxon>Bacteria</taxon>
        <taxon>Bacillati</taxon>
        <taxon>Bacillota</taxon>
        <taxon>Bacilli</taxon>
        <taxon>Bacillales</taxon>
        <taxon>Paenibacillaceae</taxon>
        <taxon>Paenibacillus</taxon>
    </lineage>
</organism>
<dbReference type="EMBL" id="JBHUEH010000023">
    <property type="protein sequence ID" value="MFD1887337.1"/>
    <property type="molecule type" value="Genomic_DNA"/>
</dbReference>